<dbReference type="GeneID" id="100198852"/>
<keyword evidence="1" id="KW-0472">Membrane</keyword>
<evidence type="ECO:0000313" key="2">
    <source>
        <dbReference type="Proteomes" id="UP001652625"/>
    </source>
</evidence>
<keyword evidence="1" id="KW-1133">Transmembrane helix</keyword>
<dbReference type="Proteomes" id="UP001652625">
    <property type="component" value="Chromosome 13"/>
</dbReference>
<name>A0ABM4DE08_HYDVU</name>
<feature type="transmembrane region" description="Helical" evidence="1">
    <location>
        <begin position="75"/>
        <end position="93"/>
    </location>
</feature>
<accession>A0ABM4DE08</accession>
<proteinExistence type="predicted"/>
<sequence>MDFLQLPFIFLKRKNASIRLFSEKPGDQFMGIPNQHTVSNSDRFWLKYTGTMAEKDIGKEISVSMMQKAVERRRIATNIGVMLIGTITLFFVLRSTRQKRDAKLAELMKE</sequence>
<protein>
    <submittedName>
        <fullName evidence="3">Uncharacterized protein LOC100198852 isoform X2</fullName>
    </submittedName>
</protein>
<keyword evidence="1" id="KW-0812">Transmembrane</keyword>
<evidence type="ECO:0000256" key="1">
    <source>
        <dbReference type="SAM" id="Phobius"/>
    </source>
</evidence>
<reference evidence="3" key="1">
    <citation type="submission" date="2025-08" db="UniProtKB">
        <authorList>
            <consortium name="RefSeq"/>
        </authorList>
    </citation>
    <scope>IDENTIFICATION</scope>
</reference>
<keyword evidence="2" id="KW-1185">Reference proteome</keyword>
<dbReference type="RefSeq" id="XP_065672636.1">
    <property type="nucleotide sequence ID" value="XM_065816564.1"/>
</dbReference>
<organism evidence="2 3">
    <name type="scientific">Hydra vulgaris</name>
    <name type="common">Hydra</name>
    <name type="synonym">Hydra attenuata</name>
    <dbReference type="NCBI Taxonomy" id="6087"/>
    <lineage>
        <taxon>Eukaryota</taxon>
        <taxon>Metazoa</taxon>
        <taxon>Cnidaria</taxon>
        <taxon>Hydrozoa</taxon>
        <taxon>Hydroidolina</taxon>
        <taxon>Anthoathecata</taxon>
        <taxon>Aplanulata</taxon>
        <taxon>Hydridae</taxon>
        <taxon>Hydra</taxon>
    </lineage>
</organism>
<evidence type="ECO:0000313" key="3">
    <source>
        <dbReference type="RefSeq" id="XP_065672636.1"/>
    </source>
</evidence>
<gene>
    <name evidence="3" type="primary">LOC100198852</name>
</gene>